<evidence type="ECO:0000256" key="1">
    <source>
        <dbReference type="SAM" id="MobiDB-lite"/>
    </source>
</evidence>
<feature type="region of interest" description="Disordered" evidence="1">
    <location>
        <begin position="214"/>
        <end position="245"/>
    </location>
</feature>
<dbReference type="Gene3D" id="3.40.33.10">
    <property type="entry name" value="CAP"/>
    <property type="match status" value="1"/>
</dbReference>
<feature type="compositionally biased region" description="Acidic residues" evidence="1">
    <location>
        <begin position="218"/>
        <end position="227"/>
    </location>
</feature>
<dbReference type="CDD" id="cd05380">
    <property type="entry name" value="CAP_euk"/>
    <property type="match status" value="1"/>
</dbReference>
<feature type="chain" id="PRO_5047050105" description="SCP domain-containing protein" evidence="2">
    <location>
        <begin position="18"/>
        <end position="301"/>
    </location>
</feature>
<keyword evidence="5" id="KW-1185">Reference proteome</keyword>
<evidence type="ECO:0000259" key="3">
    <source>
        <dbReference type="SMART" id="SM00198"/>
    </source>
</evidence>
<sequence>MHEFFAFFLSLLSYACANMVAEETAVALMEIHASTRGNVTVLGKKLAPLKYSKDLERLAKKWVKTCKQSQPTNPRFASLRSSVVVAPAFESVVHKWRGLVSSEGQNFNPATGECTAAPCEHFMQVVQPNNTYFGCAVRDCVLWLSANLSVCLYQAGGFGAPTEQEIAPSDATITTASTTAVKITPVKVKSGARPELFSSALTNLMDYFVEEKEKTMESFEEEEEELKEDGGKRKKEEEEDDEESVMTVLLKSTTTTRLGSLLLDIVEFEGEEDDEVKKSSISAKLPPLLHSFAVTAVALLL</sequence>
<organism evidence="4 5">
    <name type="scientific">Taenia crassiceps</name>
    <dbReference type="NCBI Taxonomy" id="6207"/>
    <lineage>
        <taxon>Eukaryota</taxon>
        <taxon>Metazoa</taxon>
        <taxon>Spiralia</taxon>
        <taxon>Lophotrochozoa</taxon>
        <taxon>Platyhelminthes</taxon>
        <taxon>Cestoda</taxon>
        <taxon>Eucestoda</taxon>
        <taxon>Cyclophyllidea</taxon>
        <taxon>Taeniidae</taxon>
        <taxon>Taenia</taxon>
    </lineage>
</organism>
<name>A0ABR4QA52_9CEST</name>
<dbReference type="Pfam" id="PF00188">
    <property type="entry name" value="CAP"/>
    <property type="match status" value="1"/>
</dbReference>
<dbReference type="InterPro" id="IPR035940">
    <property type="entry name" value="CAP_sf"/>
</dbReference>
<dbReference type="SMART" id="SM00198">
    <property type="entry name" value="SCP"/>
    <property type="match status" value="1"/>
</dbReference>
<feature type="signal peptide" evidence="2">
    <location>
        <begin position="1"/>
        <end position="17"/>
    </location>
</feature>
<evidence type="ECO:0000313" key="4">
    <source>
        <dbReference type="EMBL" id="KAL5106491.1"/>
    </source>
</evidence>
<dbReference type="EMBL" id="JAKROA010000005">
    <property type="protein sequence ID" value="KAL5106491.1"/>
    <property type="molecule type" value="Genomic_DNA"/>
</dbReference>
<gene>
    <name evidence="4" type="ORF">TcWFU_000031</name>
</gene>
<dbReference type="InterPro" id="IPR014044">
    <property type="entry name" value="CAP_dom"/>
</dbReference>
<dbReference type="SUPFAM" id="SSF55797">
    <property type="entry name" value="PR-1-like"/>
    <property type="match status" value="1"/>
</dbReference>
<proteinExistence type="predicted"/>
<accession>A0ABR4QA52</accession>
<reference evidence="4 5" key="1">
    <citation type="journal article" date="2022" name="Front. Cell. Infect. Microbiol.">
        <title>The Genomes of Two Strains of Taenia crassiceps the Animal Model for the Study of Human Cysticercosis.</title>
        <authorList>
            <person name="Bobes R.J."/>
            <person name="Estrada K."/>
            <person name="Rios-Valencia D.G."/>
            <person name="Calderon-Gallegos A."/>
            <person name="de la Torre P."/>
            <person name="Carrero J.C."/>
            <person name="Sanchez-Flores A."/>
            <person name="Laclette J.P."/>
        </authorList>
    </citation>
    <scope>NUCLEOTIDE SEQUENCE [LARGE SCALE GENOMIC DNA]</scope>
    <source>
        <strain evidence="4">WFUcys</strain>
    </source>
</reference>
<feature type="domain" description="SCP" evidence="3">
    <location>
        <begin position="23"/>
        <end position="161"/>
    </location>
</feature>
<dbReference type="Proteomes" id="UP001651158">
    <property type="component" value="Unassembled WGS sequence"/>
</dbReference>
<evidence type="ECO:0000256" key="2">
    <source>
        <dbReference type="SAM" id="SignalP"/>
    </source>
</evidence>
<comment type="caution">
    <text evidence="4">The sequence shown here is derived from an EMBL/GenBank/DDBJ whole genome shotgun (WGS) entry which is preliminary data.</text>
</comment>
<keyword evidence="2" id="KW-0732">Signal</keyword>
<evidence type="ECO:0000313" key="5">
    <source>
        <dbReference type="Proteomes" id="UP001651158"/>
    </source>
</evidence>
<protein>
    <recommendedName>
        <fullName evidence="3">SCP domain-containing protein</fullName>
    </recommendedName>
</protein>